<evidence type="ECO:0000313" key="2">
    <source>
        <dbReference type="WBParaSite" id="RSKR_0001026900.1"/>
    </source>
</evidence>
<dbReference type="Proteomes" id="UP000095286">
    <property type="component" value="Unplaced"/>
</dbReference>
<sequence length="244" mass="26876">MVLRKLPEVLQVLKKQENVHNIVHKSTPENAEQGNFFFGYNHPCFKFDDNIQFFFLKTNGDPSIACALAKSRVQTGFTIIYSHPITMDLSDAIIGFPNLMDISRFMDTNVVTYDYNGFGISSGNTTQENMVDGLNVLIRHLVKVRGIPMGKIVLLGYGVGASVCSTLAKTVDNIGGLVLVAAPANLKRSKREGNHSDSNQSFSIVKVIKQVTCPIFLVYSHADMCVNPVHGLNTPDNCQNVIEP</sequence>
<organism evidence="1 2">
    <name type="scientific">Rhabditophanes sp. KR3021</name>
    <dbReference type="NCBI Taxonomy" id="114890"/>
    <lineage>
        <taxon>Eukaryota</taxon>
        <taxon>Metazoa</taxon>
        <taxon>Ecdysozoa</taxon>
        <taxon>Nematoda</taxon>
        <taxon>Chromadorea</taxon>
        <taxon>Rhabditida</taxon>
        <taxon>Tylenchina</taxon>
        <taxon>Panagrolaimomorpha</taxon>
        <taxon>Strongyloidoidea</taxon>
        <taxon>Alloionematidae</taxon>
        <taxon>Rhabditophanes</taxon>
    </lineage>
</organism>
<protein>
    <submittedName>
        <fullName evidence="2">Hydrolase_4 domain-containing protein</fullName>
    </submittedName>
</protein>
<dbReference type="WBParaSite" id="RSKR_0001026900.1">
    <property type="protein sequence ID" value="RSKR_0001026900.1"/>
    <property type="gene ID" value="RSKR_0001026900"/>
</dbReference>
<evidence type="ECO:0000313" key="1">
    <source>
        <dbReference type="Proteomes" id="UP000095286"/>
    </source>
</evidence>
<name>A0AC35UDI6_9BILA</name>
<accession>A0AC35UDI6</accession>
<reference evidence="2" key="1">
    <citation type="submission" date="2016-11" db="UniProtKB">
        <authorList>
            <consortium name="WormBaseParasite"/>
        </authorList>
    </citation>
    <scope>IDENTIFICATION</scope>
    <source>
        <strain evidence="2">KR3021</strain>
    </source>
</reference>
<proteinExistence type="predicted"/>